<feature type="transmembrane region" description="Helical" evidence="11">
    <location>
        <begin position="12"/>
        <end position="32"/>
    </location>
</feature>
<keyword evidence="5 10" id="KW-0560">Oxidoreductase</keyword>
<dbReference type="SUPFAM" id="SSF48264">
    <property type="entry name" value="Cytochrome P450"/>
    <property type="match status" value="1"/>
</dbReference>
<comment type="cofactor">
    <cofactor evidence="1 9">
        <name>heme</name>
        <dbReference type="ChEBI" id="CHEBI:30413"/>
    </cofactor>
</comment>
<keyword evidence="11" id="KW-0472">Membrane</keyword>
<dbReference type="GO" id="GO:0004497">
    <property type="term" value="F:monooxygenase activity"/>
    <property type="evidence" value="ECO:0007669"/>
    <property type="project" value="UniProtKB-KW"/>
</dbReference>
<keyword evidence="11" id="KW-0812">Transmembrane</keyword>
<keyword evidence="6 9" id="KW-0408">Iron</keyword>
<evidence type="ECO:0000256" key="6">
    <source>
        <dbReference type="ARBA" id="ARBA00023004"/>
    </source>
</evidence>
<feature type="binding site" description="axial binding residue" evidence="9">
    <location>
        <position position="406"/>
    </location>
    <ligand>
        <name>heme</name>
        <dbReference type="ChEBI" id="CHEBI:30413"/>
    </ligand>
    <ligandPart>
        <name>Fe</name>
        <dbReference type="ChEBI" id="CHEBI:18248"/>
    </ligandPart>
</feature>
<evidence type="ECO:0000313" key="13">
    <source>
        <dbReference type="Proteomes" id="UP001519460"/>
    </source>
</evidence>
<protein>
    <recommendedName>
        <fullName evidence="14">Cytochrome P450</fullName>
    </recommendedName>
</protein>
<dbReference type="EMBL" id="JACVVK020000461">
    <property type="protein sequence ID" value="KAK7473663.1"/>
    <property type="molecule type" value="Genomic_DNA"/>
</dbReference>
<dbReference type="PANTHER" id="PTHR24302:SF15">
    <property type="entry name" value="FATTY-ACID PEROXYGENASE"/>
    <property type="match status" value="1"/>
</dbReference>
<evidence type="ECO:0000256" key="1">
    <source>
        <dbReference type="ARBA" id="ARBA00001971"/>
    </source>
</evidence>
<evidence type="ECO:0000256" key="4">
    <source>
        <dbReference type="ARBA" id="ARBA00022723"/>
    </source>
</evidence>
<dbReference type="Proteomes" id="UP001519460">
    <property type="component" value="Unassembled WGS sequence"/>
</dbReference>
<gene>
    <name evidence="12" type="ORF">BaRGS_00035060</name>
</gene>
<name>A0ABD0JFF6_9CAEN</name>
<keyword evidence="11" id="KW-1133">Transmembrane helix</keyword>
<dbReference type="InterPro" id="IPR017972">
    <property type="entry name" value="Cyt_P450_CS"/>
</dbReference>
<keyword evidence="13" id="KW-1185">Reference proteome</keyword>
<accession>A0ABD0JFF6</accession>
<reference evidence="12 13" key="1">
    <citation type="journal article" date="2023" name="Sci. Data">
        <title>Genome assembly of the Korean intertidal mud-creeper Batillaria attramentaria.</title>
        <authorList>
            <person name="Patra A.K."/>
            <person name="Ho P.T."/>
            <person name="Jun S."/>
            <person name="Lee S.J."/>
            <person name="Kim Y."/>
            <person name="Won Y.J."/>
        </authorList>
    </citation>
    <scope>NUCLEOTIDE SEQUENCE [LARGE SCALE GENOMIC DNA]</scope>
    <source>
        <strain evidence="12">Wonlab-2016</strain>
    </source>
</reference>
<feature type="transmembrane region" description="Helical" evidence="11">
    <location>
        <begin position="175"/>
        <end position="196"/>
    </location>
</feature>
<dbReference type="InterPro" id="IPR036396">
    <property type="entry name" value="Cyt_P450_sf"/>
</dbReference>
<comment type="caution">
    <text evidence="12">The sequence shown here is derived from an EMBL/GenBank/DDBJ whole genome shotgun (WGS) entry which is preliminary data.</text>
</comment>
<dbReference type="Gene3D" id="1.10.630.10">
    <property type="entry name" value="Cytochrome P450"/>
    <property type="match status" value="1"/>
</dbReference>
<dbReference type="PRINTS" id="PR00385">
    <property type="entry name" value="P450"/>
</dbReference>
<evidence type="ECO:0000256" key="5">
    <source>
        <dbReference type="ARBA" id="ARBA00023002"/>
    </source>
</evidence>
<evidence type="ECO:0000256" key="9">
    <source>
        <dbReference type="PIRSR" id="PIRSR602401-1"/>
    </source>
</evidence>
<evidence type="ECO:0008006" key="14">
    <source>
        <dbReference type="Google" id="ProtNLM"/>
    </source>
</evidence>
<evidence type="ECO:0000256" key="7">
    <source>
        <dbReference type="ARBA" id="ARBA00023033"/>
    </source>
</evidence>
<dbReference type="GO" id="GO:0046872">
    <property type="term" value="F:metal ion binding"/>
    <property type="evidence" value="ECO:0007669"/>
    <property type="project" value="UniProtKB-KW"/>
</dbReference>
<keyword evidence="7 10" id="KW-0503">Monooxygenase</keyword>
<dbReference type="InterPro" id="IPR002401">
    <property type="entry name" value="Cyt_P450_E_grp-I"/>
</dbReference>
<comment type="function">
    <text evidence="8">Cytochromes P450 are a group of heme-thiolate monooxygenases. They oxidize a variety of structurally unrelated compounds, including steroids, fatty acids, and xenobiotics.</text>
</comment>
<proteinExistence type="inferred from homology"/>
<dbReference type="CDD" id="cd11055">
    <property type="entry name" value="CYP3A-like"/>
    <property type="match status" value="1"/>
</dbReference>
<evidence type="ECO:0000256" key="10">
    <source>
        <dbReference type="RuleBase" id="RU000461"/>
    </source>
</evidence>
<dbReference type="FunFam" id="1.10.630.10:FF:000182">
    <property type="entry name" value="Cytochrome P450 3A4"/>
    <property type="match status" value="1"/>
</dbReference>
<organism evidence="12 13">
    <name type="scientific">Batillaria attramentaria</name>
    <dbReference type="NCBI Taxonomy" id="370345"/>
    <lineage>
        <taxon>Eukaryota</taxon>
        <taxon>Metazoa</taxon>
        <taxon>Spiralia</taxon>
        <taxon>Lophotrochozoa</taxon>
        <taxon>Mollusca</taxon>
        <taxon>Gastropoda</taxon>
        <taxon>Caenogastropoda</taxon>
        <taxon>Sorbeoconcha</taxon>
        <taxon>Cerithioidea</taxon>
        <taxon>Batillariidae</taxon>
        <taxon>Batillaria</taxon>
    </lineage>
</organism>
<dbReference type="AlphaFoldDB" id="A0ABD0JFF6"/>
<dbReference type="PANTHER" id="PTHR24302">
    <property type="entry name" value="CYTOCHROME P450 FAMILY 3"/>
    <property type="match status" value="1"/>
</dbReference>
<dbReference type="InterPro" id="IPR050705">
    <property type="entry name" value="Cytochrome_P450_3A"/>
</dbReference>
<evidence type="ECO:0000256" key="3">
    <source>
        <dbReference type="ARBA" id="ARBA00022617"/>
    </source>
</evidence>
<comment type="similarity">
    <text evidence="2 10">Belongs to the cytochrome P450 family.</text>
</comment>
<evidence type="ECO:0000256" key="11">
    <source>
        <dbReference type="SAM" id="Phobius"/>
    </source>
</evidence>
<dbReference type="PROSITE" id="PS00086">
    <property type="entry name" value="CYTOCHROME_P450"/>
    <property type="match status" value="1"/>
</dbReference>
<evidence type="ECO:0000313" key="12">
    <source>
        <dbReference type="EMBL" id="KAK7473663.1"/>
    </source>
</evidence>
<evidence type="ECO:0000256" key="2">
    <source>
        <dbReference type="ARBA" id="ARBA00010617"/>
    </source>
</evidence>
<dbReference type="PRINTS" id="PR00463">
    <property type="entry name" value="EP450I"/>
</dbReference>
<keyword evidence="3 9" id="KW-0349">Heme</keyword>
<dbReference type="InterPro" id="IPR001128">
    <property type="entry name" value="Cyt_P450"/>
</dbReference>
<dbReference type="Pfam" id="PF00067">
    <property type="entry name" value="p450"/>
    <property type="match status" value="1"/>
</dbReference>
<evidence type="ECO:0000256" key="8">
    <source>
        <dbReference type="ARBA" id="ARBA00043906"/>
    </source>
</evidence>
<keyword evidence="4 9" id="KW-0479">Metal-binding</keyword>
<sequence length="463" mass="51720">MNAATDAVLPWLGWAVPVSLLCVVLTLLYLIYFMRRPVLMTTDVDILKEVFIKDFANFPDRMSAFTRLQPYPMDQGLVMVGGDQWRRQRHTLTPTFSTSKLRAMGKFITRCCHNLSTAMRKNTDEGNLLDVKQMYGSFTLDVICGTAFGFETNALGHEDNVFLNNVKALFAKARAFHVASVITAIFPFTFPLFKWLGCTNLPKKETSFIAETIRSAIENRRTTEGKGCVDLLQLMLDAEATGTEIAANPQEKRLTTDEIIGQGFTVFIAGYETTASTLQYLTYLLALNPEKQEKLYREIVDTIGNAEPTYDNVTSIKYLDSCVREALRCFPPVGLVLRTAIAEKTIKGVKIPAGAGVGVPIIGLMRDEEFFPEPDKFIPERFDDENKDAIPSMVREMVFGAGPRQCLGMRLALYEAKMAVVTVVRQFKFVKVPETPEEVTFRAGVALAMPARPILVGTQLREA</sequence>